<reference evidence="2 3" key="1">
    <citation type="journal article" date="2019" name="Int. J. Syst. Evol. Microbiol.">
        <title>The Global Catalogue of Microorganisms (GCM) 10K type strain sequencing project: providing services to taxonomists for standard genome sequencing and annotation.</title>
        <authorList>
            <consortium name="The Broad Institute Genomics Platform"/>
            <consortium name="The Broad Institute Genome Sequencing Center for Infectious Disease"/>
            <person name="Wu L."/>
            <person name="Ma J."/>
        </authorList>
    </citation>
    <scope>NUCLEOTIDE SEQUENCE [LARGE SCALE GENOMIC DNA]</scope>
    <source>
        <strain evidence="2 3">JCM 16021</strain>
    </source>
</reference>
<organism evidence="2 3">
    <name type="scientific">Nocardioides bigeumensis</name>
    <dbReference type="NCBI Taxonomy" id="433657"/>
    <lineage>
        <taxon>Bacteria</taxon>
        <taxon>Bacillati</taxon>
        <taxon>Actinomycetota</taxon>
        <taxon>Actinomycetes</taxon>
        <taxon>Propionibacteriales</taxon>
        <taxon>Nocardioidaceae</taxon>
        <taxon>Nocardioides</taxon>
    </lineage>
</organism>
<evidence type="ECO:0000256" key="1">
    <source>
        <dbReference type="SAM" id="MobiDB-lite"/>
    </source>
</evidence>
<evidence type="ECO:0000313" key="2">
    <source>
        <dbReference type="EMBL" id="GAA2124111.1"/>
    </source>
</evidence>
<evidence type="ECO:0000313" key="3">
    <source>
        <dbReference type="Proteomes" id="UP001500575"/>
    </source>
</evidence>
<sequence>MVDGMRVTPLLAVGALVAALVSGCTSDGREENAPASTSSPSATTGSTTGTDDAAVAVRTVARKGSVTGRIGKGERKDVVKRVARVVDKWLAAAYVDGDYPRGAGSFDETTWPGFTDGAARTAKTDKDLMSNADIADRIAGLVVKKREITVDVLAVHRTARAATARLKLAFRTAGDLERKVSVTGRVFLTKKNGKWKVFGYDVAKARV</sequence>
<protein>
    <recommendedName>
        <fullName evidence="4">SnoaL-like domain-containing protein</fullName>
    </recommendedName>
</protein>
<dbReference type="EMBL" id="BAAAQQ010000011">
    <property type="protein sequence ID" value="GAA2124111.1"/>
    <property type="molecule type" value="Genomic_DNA"/>
</dbReference>
<feature type="region of interest" description="Disordered" evidence="1">
    <location>
        <begin position="26"/>
        <end position="51"/>
    </location>
</feature>
<proteinExistence type="predicted"/>
<gene>
    <name evidence="2" type="ORF">GCM10009843_20460</name>
</gene>
<evidence type="ECO:0008006" key="4">
    <source>
        <dbReference type="Google" id="ProtNLM"/>
    </source>
</evidence>
<comment type="caution">
    <text evidence="2">The sequence shown here is derived from an EMBL/GenBank/DDBJ whole genome shotgun (WGS) entry which is preliminary data.</text>
</comment>
<name>A0ABN2YAD5_9ACTN</name>
<keyword evidence="3" id="KW-1185">Reference proteome</keyword>
<feature type="compositionally biased region" description="Low complexity" evidence="1">
    <location>
        <begin position="33"/>
        <end position="51"/>
    </location>
</feature>
<dbReference type="PROSITE" id="PS51257">
    <property type="entry name" value="PROKAR_LIPOPROTEIN"/>
    <property type="match status" value="1"/>
</dbReference>
<accession>A0ABN2YAD5</accession>
<dbReference type="Proteomes" id="UP001500575">
    <property type="component" value="Unassembled WGS sequence"/>
</dbReference>